<dbReference type="AlphaFoldDB" id="A0A9X2FQU2"/>
<dbReference type="EMBL" id="JAMYXC010000269">
    <property type="protein sequence ID" value="MCP1170137.1"/>
    <property type="molecule type" value="Genomic_DNA"/>
</dbReference>
<name>A0A9X2FQU2_9RHOB</name>
<evidence type="ECO:0000313" key="2">
    <source>
        <dbReference type="Proteomes" id="UP001139477"/>
    </source>
</evidence>
<proteinExistence type="predicted"/>
<keyword evidence="2" id="KW-1185">Reference proteome</keyword>
<accession>A0A9X2FQU2</accession>
<evidence type="ECO:0000313" key="1">
    <source>
        <dbReference type="EMBL" id="MCP1170137.1"/>
    </source>
</evidence>
<reference evidence="1" key="1">
    <citation type="submission" date="2022-06" db="EMBL/GenBank/DDBJ databases">
        <title>Limimaricola sediminis sp. nov., isolated from an intertidal sediment.</title>
        <authorList>
            <person name="Shao X."/>
        </authorList>
    </citation>
    <scope>NUCLEOTIDE SEQUENCE</scope>
    <source>
        <strain evidence="1">ASW11-118</strain>
    </source>
</reference>
<dbReference type="Proteomes" id="UP001139477">
    <property type="component" value="Unassembled WGS sequence"/>
</dbReference>
<gene>
    <name evidence="1" type="ORF">NHG85_16665</name>
</gene>
<feature type="non-terminal residue" evidence="1">
    <location>
        <position position="194"/>
    </location>
</feature>
<organism evidence="1 2">
    <name type="scientific">Limimaricola litoreus</name>
    <dbReference type="NCBI Taxonomy" id="2955316"/>
    <lineage>
        <taxon>Bacteria</taxon>
        <taxon>Pseudomonadati</taxon>
        <taxon>Pseudomonadota</taxon>
        <taxon>Alphaproteobacteria</taxon>
        <taxon>Rhodobacterales</taxon>
        <taxon>Paracoccaceae</taxon>
        <taxon>Limimaricola</taxon>
    </lineage>
</organism>
<comment type="caution">
    <text evidence="1">The sequence shown here is derived from an EMBL/GenBank/DDBJ whole genome shotgun (WGS) entry which is preliminary data.</text>
</comment>
<sequence length="194" mass="20485">MPRRLTPPVVMSAAWRLCLVLLLALWGPGMGGGLAAAPARAGAAIVNIAQVSYFHTGLGLRETVSSNRVEALVRAVPALELAGGAERVVPRGVSTRLDFVIRNTGNTDLDIWPAVAQAQGKAPLRGMRLYWDRAGNGVVDHDDPLVGARAIPLDFGGEVRLIQLFEVAAHATLGQSATLRLETRAQARDVAAAV</sequence>
<protein>
    <submittedName>
        <fullName evidence="1">Uncharacterized protein</fullName>
    </submittedName>
</protein>